<evidence type="ECO:0000256" key="3">
    <source>
        <dbReference type="ARBA" id="ARBA00022839"/>
    </source>
</evidence>
<keyword evidence="1" id="KW-0540">Nuclease</keyword>
<keyword evidence="5" id="KW-1185">Reference proteome</keyword>
<organism evidence="5 6">
    <name type="scientific">Saccoglossus kowalevskii</name>
    <name type="common">Acorn worm</name>
    <dbReference type="NCBI Taxonomy" id="10224"/>
    <lineage>
        <taxon>Eukaryota</taxon>
        <taxon>Metazoa</taxon>
        <taxon>Hemichordata</taxon>
        <taxon>Enteropneusta</taxon>
        <taxon>Harrimaniidae</taxon>
        <taxon>Saccoglossus</taxon>
    </lineage>
</organism>
<dbReference type="InterPro" id="IPR012337">
    <property type="entry name" value="RNaseH-like_sf"/>
</dbReference>
<reference evidence="6" key="1">
    <citation type="submission" date="2025-08" db="UniProtKB">
        <authorList>
            <consortium name="RefSeq"/>
        </authorList>
    </citation>
    <scope>IDENTIFICATION</scope>
    <source>
        <tissue evidence="6">Testes</tissue>
    </source>
</reference>
<evidence type="ECO:0000256" key="1">
    <source>
        <dbReference type="ARBA" id="ARBA00022722"/>
    </source>
</evidence>
<dbReference type="SMART" id="SM00479">
    <property type="entry name" value="EXOIII"/>
    <property type="match status" value="1"/>
</dbReference>
<dbReference type="Pfam" id="PF00929">
    <property type="entry name" value="RNase_T"/>
    <property type="match status" value="1"/>
</dbReference>
<keyword evidence="2" id="KW-0378">Hydrolase</keyword>
<evidence type="ECO:0000313" key="5">
    <source>
        <dbReference type="Proteomes" id="UP000694865"/>
    </source>
</evidence>
<dbReference type="GeneID" id="100376068"/>
<dbReference type="CDD" id="cd06133">
    <property type="entry name" value="ERI-1_3'hExo_like"/>
    <property type="match status" value="1"/>
</dbReference>
<feature type="domain" description="Exonuclease" evidence="4">
    <location>
        <begin position="22"/>
        <end position="207"/>
    </location>
</feature>
<dbReference type="PANTHER" id="PTHR23044:SF61">
    <property type="entry name" value="3'-5' EXORIBONUCLEASE 1-RELATED"/>
    <property type="match status" value="1"/>
</dbReference>
<accession>A0ABM0GSK6</accession>
<dbReference type="Gene3D" id="3.30.420.10">
    <property type="entry name" value="Ribonuclease H-like superfamily/Ribonuclease H"/>
    <property type="match status" value="1"/>
</dbReference>
<dbReference type="Proteomes" id="UP000694865">
    <property type="component" value="Unplaced"/>
</dbReference>
<dbReference type="InterPro" id="IPR013520">
    <property type="entry name" value="Ribonucl_H"/>
</dbReference>
<proteinExistence type="predicted"/>
<evidence type="ECO:0000259" key="4">
    <source>
        <dbReference type="SMART" id="SM00479"/>
    </source>
</evidence>
<dbReference type="InterPro" id="IPR047201">
    <property type="entry name" value="ERI-1_3'hExo-like"/>
</dbReference>
<dbReference type="PANTHER" id="PTHR23044">
    <property type="entry name" value="3'-5' EXONUCLEASE ERI1-RELATED"/>
    <property type="match status" value="1"/>
</dbReference>
<dbReference type="InterPro" id="IPR051274">
    <property type="entry name" value="3-5_Exoribonuclease"/>
</dbReference>
<gene>
    <name evidence="6" type="primary">LOC100376068</name>
</gene>
<name>A0ABM0GSK6_SACKO</name>
<dbReference type="RefSeq" id="XP_002736458.1">
    <property type="nucleotide sequence ID" value="XM_002736412.1"/>
</dbReference>
<dbReference type="InterPro" id="IPR036397">
    <property type="entry name" value="RNaseH_sf"/>
</dbReference>
<sequence length="216" mass="25015">MTAPPRKEQKQRKPFPRQDYNYFLVLDFEATCEKSTKIYPQEIIEIPVLKIHAKTFETEAIFHTYVQPTANPILTPFCTELTGITQDVVCGKPKIEEALKMLDKWMLDQGLLDGETAFVFVTCGDWDLKTMLPGQCKYFRLPIANYFKSWINIKRPFSEVVRPNIRVDLMEMLQMLDLEHHGRHHSGIDDTKNIANILQELAKRGCKFKATSGLTY</sequence>
<keyword evidence="3" id="KW-0269">Exonuclease</keyword>
<dbReference type="SUPFAM" id="SSF53098">
    <property type="entry name" value="Ribonuclease H-like"/>
    <property type="match status" value="1"/>
</dbReference>
<evidence type="ECO:0000313" key="6">
    <source>
        <dbReference type="RefSeq" id="XP_002736458.1"/>
    </source>
</evidence>
<protein>
    <submittedName>
        <fullName evidence="6">ERI1 exoribonuclease 3-like</fullName>
    </submittedName>
</protein>
<evidence type="ECO:0000256" key="2">
    <source>
        <dbReference type="ARBA" id="ARBA00022801"/>
    </source>
</evidence>